<name>A0A0J6Y3J3_COCIT</name>
<feature type="region of interest" description="Disordered" evidence="1">
    <location>
        <begin position="503"/>
        <end position="522"/>
    </location>
</feature>
<feature type="signal peptide" evidence="2">
    <location>
        <begin position="1"/>
        <end position="20"/>
    </location>
</feature>
<evidence type="ECO:0000313" key="4">
    <source>
        <dbReference type="Proteomes" id="UP000054565"/>
    </source>
</evidence>
<dbReference type="Proteomes" id="UP000054565">
    <property type="component" value="Unassembled WGS sequence"/>
</dbReference>
<protein>
    <submittedName>
        <fullName evidence="3">Uncharacterized protein</fullName>
    </submittedName>
</protein>
<organism evidence="3 4">
    <name type="scientific">Coccidioides immitis RMSCC 2394</name>
    <dbReference type="NCBI Taxonomy" id="404692"/>
    <lineage>
        <taxon>Eukaryota</taxon>
        <taxon>Fungi</taxon>
        <taxon>Dikarya</taxon>
        <taxon>Ascomycota</taxon>
        <taxon>Pezizomycotina</taxon>
        <taxon>Eurotiomycetes</taxon>
        <taxon>Eurotiomycetidae</taxon>
        <taxon>Onygenales</taxon>
        <taxon>Onygenaceae</taxon>
        <taxon>Coccidioides</taxon>
    </lineage>
</organism>
<keyword evidence="2" id="KW-0732">Signal</keyword>
<sequence length="522" mass="57560">MKYLGLIIAALLPITPLAAPHRRCGPVEEFYNPRREDWIKHNTDGWFHQWIEEVWTNPNTSDQRNSLGLSATLGQWALGDDRWTCKDDGSTNNCDLNVCDNRVLNGKGASTRNAYYTLRAISNLHNYFLGVGQAFETSVVSAAFAKDSWASLFYDGDGGKDATYLKEILNVVATLFGVAGGLAALGTQATAATGAVAASLVAGSMTSTYHAVNPEDESFQISAELGEALGQLTLDWANSRIRGNNELMDGRTFGDMYLDTWLKDGFWVDFTGVDKATLSENTFTALKAIAINSIWRKQRVFIVGGGSCGDGEGVGEGTSEQFNGRYMLCEDGKAWYLYYWQENDLHTFWGWTAPPWGGDRLGAGAFEGITPQDVIRSSIKSHRAGGYDYSAETFSSRMTEAYKNGNNPFSEGPSMEGIWTIPVCDVSAAIENDYCPNKQYILQPFGSDKRQVWCCPICEGDMQKSLIFMDRAHLSDTDDPVYGCPCPVGKECGNAEKTWRALEGEKIPSDWQRDRPNGPKDV</sequence>
<dbReference type="STRING" id="404692.A0A0J6Y3J3"/>
<evidence type="ECO:0000256" key="2">
    <source>
        <dbReference type="SAM" id="SignalP"/>
    </source>
</evidence>
<evidence type="ECO:0000313" key="3">
    <source>
        <dbReference type="EMBL" id="KMP02310.1"/>
    </source>
</evidence>
<gene>
    <name evidence="3" type="ORF">CIRG_10133</name>
</gene>
<dbReference type="OrthoDB" id="5383967at2759"/>
<dbReference type="EMBL" id="DS028102">
    <property type="protein sequence ID" value="KMP02310.1"/>
    <property type="molecule type" value="Genomic_DNA"/>
</dbReference>
<feature type="chain" id="PRO_5005284658" evidence="2">
    <location>
        <begin position="21"/>
        <end position="522"/>
    </location>
</feature>
<evidence type="ECO:0000256" key="1">
    <source>
        <dbReference type="SAM" id="MobiDB-lite"/>
    </source>
</evidence>
<reference evidence="4" key="1">
    <citation type="journal article" date="2010" name="Genome Res.">
        <title>Population genomic sequencing of Coccidioides fungi reveals recent hybridization and transposon control.</title>
        <authorList>
            <person name="Neafsey D.E."/>
            <person name="Barker B.M."/>
            <person name="Sharpton T.J."/>
            <person name="Stajich J.E."/>
            <person name="Park D.J."/>
            <person name="Whiston E."/>
            <person name="Hung C.-Y."/>
            <person name="McMahan C."/>
            <person name="White J."/>
            <person name="Sykes S."/>
            <person name="Heiman D."/>
            <person name="Young S."/>
            <person name="Zeng Q."/>
            <person name="Abouelleil A."/>
            <person name="Aftuck L."/>
            <person name="Bessette D."/>
            <person name="Brown A."/>
            <person name="FitzGerald M."/>
            <person name="Lui A."/>
            <person name="Macdonald J.P."/>
            <person name="Priest M."/>
            <person name="Orbach M.J."/>
            <person name="Galgiani J.N."/>
            <person name="Kirkland T.N."/>
            <person name="Cole G.T."/>
            <person name="Birren B.W."/>
            <person name="Henn M.R."/>
            <person name="Taylor J.W."/>
            <person name="Rounsley S.D."/>
        </authorList>
    </citation>
    <scope>NUCLEOTIDE SEQUENCE [LARGE SCALE GENOMIC DNA]</scope>
    <source>
        <strain evidence="4">RMSCC 2394</strain>
    </source>
</reference>
<dbReference type="AlphaFoldDB" id="A0A0J6Y3J3"/>
<accession>A0A0J6Y3J3</accession>
<proteinExistence type="predicted"/>